<protein>
    <submittedName>
        <fullName evidence="1">Uncharacterized protein</fullName>
    </submittedName>
</protein>
<dbReference type="EMBL" id="GGEC01030608">
    <property type="protein sequence ID" value="MBX11092.1"/>
    <property type="molecule type" value="Transcribed_RNA"/>
</dbReference>
<evidence type="ECO:0000313" key="1">
    <source>
        <dbReference type="EMBL" id="MBX11092.1"/>
    </source>
</evidence>
<dbReference type="AlphaFoldDB" id="A0A2P2KZF3"/>
<accession>A0A2P2KZF3</accession>
<sequence length="84" mass="9220">MGCPANGKRGFGVLNERGLNLVPLVGPPTMITATTSSSSTELSIPRNPRKVANFVLLTLNPNYQTALYCRNDDKSTQKKRKKEL</sequence>
<organism evidence="1">
    <name type="scientific">Rhizophora mucronata</name>
    <name type="common">Asiatic mangrove</name>
    <dbReference type="NCBI Taxonomy" id="61149"/>
    <lineage>
        <taxon>Eukaryota</taxon>
        <taxon>Viridiplantae</taxon>
        <taxon>Streptophyta</taxon>
        <taxon>Embryophyta</taxon>
        <taxon>Tracheophyta</taxon>
        <taxon>Spermatophyta</taxon>
        <taxon>Magnoliopsida</taxon>
        <taxon>eudicotyledons</taxon>
        <taxon>Gunneridae</taxon>
        <taxon>Pentapetalae</taxon>
        <taxon>rosids</taxon>
        <taxon>fabids</taxon>
        <taxon>Malpighiales</taxon>
        <taxon>Rhizophoraceae</taxon>
        <taxon>Rhizophora</taxon>
    </lineage>
</organism>
<name>A0A2P2KZF3_RHIMU</name>
<proteinExistence type="predicted"/>
<reference evidence="1" key="1">
    <citation type="submission" date="2018-02" db="EMBL/GenBank/DDBJ databases">
        <title>Rhizophora mucronata_Transcriptome.</title>
        <authorList>
            <person name="Meera S.P."/>
            <person name="Sreeshan A."/>
            <person name="Augustine A."/>
        </authorList>
    </citation>
    <scope>NUCLEOTIDE SEQUENCE</scope>
    <source>
        <tissue evidence="1">Leaf</tissue>
    </source>
</reference>